<gene>
    <name evidence="1" type="ORF">B0I71DRAFT_14154</name>
</gene>
<reference evidence="1 2" key="1">
    <citation type="submission" date="2018-07" db="EMBL/GenBank/DDBJ databases">
        <title>Draft Genome Assemblies for Five Robust Yarrowia lipolytica Strains Exhibiting High Lipid Production and Pentose Sugar Utilization and Sugar Alcohol Secretion from Undetoxified Lignocellulosic Biomass Hydrolysates.</title>
        <authorList>
            <consortium name="DOE Joint Genome Institute"/>
            <person name="Walker C."/>
            <person name="Ryu S."/>
            <person name="Na H."/>
            <person name="Zane M."/>
            <person name="LaButti K."/>
            <person name="Lipzen A."/>
            <person name="Haridas S."/>
            <person name="Barry K."/>
            <person name="Grigoriev I.V."/>
            <person name="Quarterman J."/>
            <person name="Slininger P."/>
            <person name="Dien B."/>
            <person name="Trinh C.T."/>
        </authorList>
    </citation>
    <scope>NUCLEOTIDE SEQUENCE [LARGE SCALE GENOMIC DNA]</scope>
    <source>
        <strain evidence="1 2">YB392</strain>
    </source>
</reference>
<evidence type="ECO:0000313" key="1">
    <source>
        <dbReference type="EMBL" id="RDW23331.1"/>
    </source>
</evidence>
<organism evidence="1 2">
    <name type="scientific">Yarrowia lipolytica</name>
    <name type="common">Candida lipolytica</name>
    <dbReference type="NCBI Taxonomy" id="4952"/>
    <lineage>
        <taxon>Eukaryota</taxon>
        <taxon>Fungi</taxon>
        <taxon>Dikarya</taxon>
        <taxon>Ascomycota</taxon>
        <taxon>Saccharomycotina</taxon>
        <taxon>Dipodascomycetes</taxon>
        <taxon>Dipodascales</taxon>
        <taxon>Dipodascales incertae sedis</taxon>
        <taxon>Yarrowia</taxon>
    </lineage>
</organism>
<dbReference type="Proteomes" id="UP000256601">
    <property type="component" value="Unassembled WGS sequence"/>
</dbReference>
<accession>A0A371BZ30</accession>
<proteinExistence type="predicted"/>
<evidence type="ECO:0000313" key="2">
    <source>
        <dbReference type="Proteomes" id="UP000256601"/>
    </source>
</evidence>
<sequence length="88" mass="9745">MNTRRRLYVKNQTNIVRSNSWLAGLLLSFLHSVNTALVSIKIQASNQAIGGVHVGHDGGEISRLPNQLRLVALLQCWVLVVDAISDRQ</sequence>
<name>A0A371BZ30_YARLL</name>
<dbReference type="EMBL" id="KZ859093">
    <property type="protein sequence ID" value="RDW23331.1"/>
    <property type="molecule type" value="Genomic_DNA"/>
</dbReference>
<dbReference type="AlphaFoldDB" id="A0A371BZ30"/>
<protein>
    <submittedName>
        <fullName evidence="1">Uncharacterized protein</fullName>
    </submittedName>
</protein>